<dbReference type="Gene3D" id="1.10.30.10">
    <property type="entry name" value="High mobility group box domain"/>
    <property type="match status" value="1"/>
</dbReference>
<dbReference type="Proteomes" id="UP000298061">
    <property type="component" value="Unassembled WGS sequence"/>
</dbReference>
<dbReference type="AlphaFoldDB" id="A0A4Z0A4Z8"/>
<keyword evidence="1 3" id="KW-0238">DNA-binding</keyword>
<evidence type="ECO:0000256" key="1">
    <source>
        <dbReference type="ARBA" id="ARBA00023125"/>
    </source>
</evidence>
<name>A0A4Z0A4Z8_9AGAM</name>
<feature type="DNA-binding region" description="HMG box" evidence="3">
    <location>
        <begin position="92"/>
        <end position="184"/>
    </location>
</feature>
<dbReference type="CDD" id="cd01389">
    <property type="entry name" value="HMG-box_ROX1-like"/>
    <property type="match status" value="1"/>
</dbReference>
<keyword evidence="2" id="KW-0804">Transcription</keyword>
<organism evidence="6 7">
    <name type="scientific">Hericium alpestre</name>
    <dbReference type="NCBI Taxonomy" id="135208"/>
    <lineage>
        <taxon>Eukaryota</taxon>
        <taxon>Fungi</taxon>
        <taxon>Dikarya</taxon>
        <taxon>Basidiomycota</taxon>
        <taxon>Agaricomycotina</taxon>
        <taxon>Agaricomycetes</taxon>
        <taxon>Russulales</taxon>
        <taxon>Hericiaceae</taxon>
        <taxon>Hericium</taxon>
    </lineage>
</organism>
<feature type="domain" description="HMG box" evidence="5">
    <location>
        <begin position="92"/>
        <end position="184"/>
    </location>
</feature>
<feature type="compositionally biased region" description="Polar residues" evidence="4">
    <location>
        <begin position="57"/>
        <end position="67"/>
    </location>
</feature>
<evidence type="ECO:0000256" key="4">
    <source>
        <dbReference type="SAM" id="MobiDB-lite"/>
    </source>
</evidence>
<dbReference type="InterPro" id="IPR009071">
    <property type="entry name" value="HMG_box_dom"/>
</dbReference>
<dbReference type="InterPro" id="IPR036910">
    <property type="entry name" value="HMG_box_dom_sf"/>
</dbReference>
<dbReference type="SUPFAM" id="SSF47095">
    <property type="entry name" value="HMG-box"/>
    <property type="match status" value="1"/>
</dbReference>
<dbReference type="InterPro" id="IPR050140">
    <property type="entry name" value="SRY-related_HMG-box_TF-like"/>
</dbReference>
<evidence type="ECO:0000259" key="5">
    <source>
        <dbReference type="PROSITE" id="PS50118"/>
    </source>
</evidence>
<dbReference type="GO" id="GO:0005634">
    <property type="term" value="C:nucleus"/>
    <property type="evidence" value="ECO:0007669"/>
    <property type="project" value="UniProtKB-UniRule"/>
</dbReference>
<gene>
    <name evidence="6" type="ORF">EWM64_g2678</name>
</gene>
<proteinExistence type="predicted"/>
<dbReference type="EMBL" id="SFCI01000223">
    <property type="protein sequence ID" value="TFY81331.1"/>
    <property type="molecule type" value="Genomic_DNA"/>
</dbReference>
<reference evidence="6 7" key="1">
    <citation type="submission" date="2019-02" db="EMBL/GenBank/DDBJ databases">
        <title>Genome sequencing of the rare red list fungi Hericium alpestre (H. flagellum).</title>
        <authorList>
            <person name="Buettner E."/>
            <person name="Kellner H."/>
        </authorList>
    </citation>
    <scope>NUCLEOTIDE SEQUENCE [LARGE SCALE GENOMIC DNA]</scope>
    <source>
        <strain evidence="6 7">DSM 108284</strain>
    </source>
</reference>
<dbReference type="STRING" id="135208.A0A4Z0A4Z8"/>
<accession>A0A4Z0A4Z8</accession>
<dbReference type="SMART" id="SM00398">
    <property type="entry name" value="HMG"/>
    <property type="match status" value="1"/>
</dbReference>
<feature type="compositionally biased region" description="Basic residues" evidence="4">
    <location>
        <begin position="77"/>
        <end position="88"/>
    </location>
</feature>
<dbReference type="PANTHER" id="PTHR10270:SF161">
    <property type="entry name" value="SEX-DETERMINING REGION Y PROTEIN"/>
    <property type="match status" value="1"/>
</dbReference>
<keyword evidence="3" id="KW-0539">Nucleus</keyword>
<dbReference type="GO" id="GO:0000978">
    <property type="term" value="F:RNA polymerase II cis-regulatory region sequence-specific DNA binding"/>
    <property type="evidence" value="ECO:0007669"/>
    <property type="project" value="TreeGrafter"/>
</dbReference>
<dbReference type="GO" id="GO:0030154">
    <property type="term" value="P:cell differentiation"/>
    <property type="evidence" value="ECO:0007669"/>
    <property type="project" value="TreeGrafter"/>
</dbReference>
<evidence type="ECO:0000256" key="2">
    <source>
        <dbReference type="ARBA" id="ARBA00023163"/>
    </source>
</evidence>
<dbReference type="PROSITE" id="PS50118">
    <property type="entry name" value="HMG_BOX_2"/>
    <property type="match status" value="1"/>
</dbReference>
<dbReference type="PANTHER" id="PTHR10270">
    <property type="entry name" value="SOX TRANSCRIPTION FACTOR"/>
    <property type="match status" value="1"/>
</dbReference>
<protein>
    <recommendedName>
        <fullName evidence="5">HMG box domain-containing protein</fullName>
    </recommendedName>
</protein>
<keyword evidence="7" id="KW-1185">Reference proteome</keyword>
<dbReference type="Pfam" id="PF00505">
    <property type="entry name" value="HMG_box"/>
    <property type="match status" value="1"/>
</dbReference>
<evidence type="ECO:0000256" key="3">
    <source>
        <dbReference type="PROSITE-ProRule" id="PRU00267"/>
    </source>
</evidence>
<feature type="region of interest" description="Disordered" evidence="4">
    <location>
        <begin position="51"/>
        <end position="93"/>
    </location>
</feature>
<dbReference type="OrthoDB" id="6247875at2759"/>
<comment type="caution">
    <text evidence="6">The sequence shown here is derived from an EMBL/GenBank/DDBJ whole genome shotgun (WGS) entry which is preliminary data.</text>
</comment>
<feature type="region of interest" description="Disordered" evidence="4">
    <location>
        <begin position="378"/>
        <end position="434"/>
    </location>
</feature>
<dbReference type="GO" id="GO:0001228">
    <property type="term" value="F:DNA-binding transcription activator activity, RNA polymerase II-specific"/>
    <property type="evidence" value="ECO:0007669"/>
    <property type="project" value="TreeGrafter"/>
</dbReference>
<evidence type="ECO:0000313" key="7">
    <source>
        <dbReference type="Proteomes" id="UP000298061"/>
    </source>
</evidence>
<sequence>MPALRASTRRRRSSIANLAAPSAVKPGRYGVISPRNVTFAPNVTPISYVENDDSLRSETASPSTQLFPPSEEPTPPSKKRLPPGKRRSQGYIPRPPNAFMLFRADFVRQKHVPGTIETNHGSLSKIIGMSRHLSLKHDSKFLIMIVSRRTGTCWRQLPLEEKRVWEIKAKHAKTEHKKMYPEYRFRPVHNKVKERKAKMLLPADEEQRCEDVAQLLLEGMKGDELAEAVKRLDRMRSTTPASLPRRSSSVPLPGTSFPMTFPELAIPPYWAAGHSRPQSPQMPFLSLPRRPSSAGPAVQRSWTEPFNYVRHDQMLPDVNFGLFEKAYLNDPFPTNADGSFDFNSMFSSLPPNASPSHELHISPLDNVALMDPSFAPDGFAHDSTPTSYSGSLTANEPLGWPGPLSDVGSGNGGHSDPSSLYSGSPAPSELSLPLHAPQPQRAFNAWSDLPTDAVKDSSNVFVHGADGMNFNSADLSDPDLAMQAYAQGLKDMGITPYDGYDYIDVPVGMPEMGIVDNASSHYDLIGSNANTGLMDPYGSDIFSSEYTTGDMTCTQSIDPGMAGGCGTSLQGVDHTMTVNPEASSQGVDLGFNFNDLVHEY</sequence>
<feature type="compositionally biased region" description="Polar residues" evidence="4">
    <location>
        <begin position="383"/>
        <end position="394"/>
    </location>
</feature>
<evidence type="ECO:0000313" key="6">
    <source>
        <dbReference type="EMBL" id="TFY81331.1"/>
    </source>
</evidence>